<dbReference type="Pfam" id="PF17917">
    <property type="entry name" value="RT_RNaseH"/>
    <property type="match status" value="1"/>
</dbReference>
<organism evidence="8 9">
    <name type="scientific">Punica granatum</name>
    <name type="common">Pomegranate</name>
    <dbReference type="NCBI Taxonomy" id="22663"/>
    <lineage>
        <taxon>Eukaryota</taxon>
        <taxon>Viridiplantae</taxon>
        <taxon>Streptophyta</taxon>
        <taxon>Embryophyta</taxon>
        <taxon>Tracheophyta</taxon>
        <taxon>Spermatophyta</taxon>
        <taxon>Magnoliopsida</taxon>
        <taxon>eudicotyledons</taxon>
        <taxon>Gunneridae</taxon>
        <taxon>Pentapetalae</taxon>
        <taxon>rosids</taxon>
        <taxon>malvids</taxon>
        <taxon>Myrtales</taxon>
        <taxon>Lythraceae</taxon>
        <taxon>Punica</taxon>
    </lineage>
</organism>
<gene>
    <name evidence="8" type="ORF">CRG98_023031</name>
</gene>
<evidence type="ECO:0000256" key="3">
    <source>
        <dbReference type="ARBA" id="ARBA00022722"/>
    </source>
</evidence>
<keyword evidence="5" id="KW-0378">Hydrolase</keyword>
<sequence length="212" mass="24366">MSGRFKPSEQHYHSTFKEILAIINGIKKFEFHLVGYKFMAEMDISSFPKMLQFKQKQLPHPQLLRRRSTRAQAQAQGEPSEFQRTYYSEVWQTLLTDILDNDNVYREFQRIICEKNGVVPQISIFLTLVPPPDSQDPYSPDPEALMQLENLMQLDLNPSTLDQAQPSSIAQQAAWANDQGLEHVAQERRESSPKAYGHMSLRAYVVNAIALP</sequence>
<keyword evidence="9" id="KW-1185">Reference proteome</keyword>
<dbReference type="GO" id="GO:0016787">
    <property type="term" value="F:hydrolase activity"/>
    <property type="evidence" value="ECO:0007669"/>
    <property type="project" value="UniProtKB-KW"/>
</dbReference>
<comment type="caution">
    <text evidence="8">The sequence shown here is derived from an EMBL/GenBank/DDBJ whole genome shotgun (WGS) entry which is preliminary data.</text>
</comment>
<dbReference type="Proteomes" id="UP000233551">
    <property type="component" value="Unassembled WGS sequence"/>
</dbReference>
<evidence type="ECO:0000313" key="8">
    <source>
        <dbReference type="EMBL" id="PKI56587.1"/>
    </source>
</evidence>
<dbReference type="GO" id="GO:0004519">
    <property type="term" value="F:endonuclease activity"/>
    <property type="evidence" value="ECO:0007669"/>
    <property type="project" value="UniProtKB-KW"/>
</dbReference>
<keyword evidence="4" id="KW-0255">Endonuclease</keyword>
<evidence type="ECO:0000256" key="6">
    <source>
        <dbReference type="ARBA" id="ARBA00022918"/>
    </source>
</evidence>
<protein>
    <recommendedName>
        <fullName evidence="7">Reverse transcriptase RNase H-like domain-containing protein</fullName>
    </recommendedName>
</protein>
<name>A0A2I0JK18_PUNGR</name>
<reference evidence="8 9" key="1">
    <citation type="submission" date="2017-11" db="EMBL/GenBank/DDBJ databases">
        <title>De-novo sequencing of pomegranate (Punica granatum L.) genome.</title>
        <authorList>
            <person name="Akparov Z."/>
            <person name="Amiraslanov A."/>
            <person name="Hajiyeva S."/>
            <person name="Abbasov M."/>
            <person name="Kaur K."/>
            <person name="Hamwieh A."/>
            <person name="Solovyev V."/>
            <person name="Salamov A."/>
            <person name="Braich B."/>
            <person name="Kosarev P."/>
            <person name="Mahmoud A."/>
            <person name="Hajiyev E."/>
            <person name="Babayeva S."/>
            <person name="Izzatullayeva V."/>
            <person name="Mammadov A."/>
            <person name="Mammadov A."/>
            <person name="Sharifova S."/>
            <person name="Ojaghi J."/>
            <person name="Eynullazada K."/>
            <person name="Bayramov B."/>
            <person name="Abdulazimova A."/>
            <person name="Shahmuradov I."/>
        </authorList>
    </citation>
    <scope>NUCLEOTIDE SEQUENCE [LARGE SCALE GENOMIC DNA]</scope>
    <source>
        <strain evidence="9">cv. AG2017</strain>
        <tissue evidence="8">Leaf</tissue>
    </source>
</reference>
<dbReference type="InterPro" id="IPR041373">
    <property type="entry name" value="RT_RNaseH"/>
</dbReference>
<keyword evidence="3" id="KW-0540">Nuclease</keyword>
<evidence type="ECO:0000256" key="1">
    <source>
        <dbReference type="ARBA" id="ARBA00022679"/>
    </source>
</evidence>
<dbReference type="GO" id="GO:0003964">
    <property type="term" value="F:RNA-directed DNA polymerase activity"/>
    <property type="evidence" value="ECO:0007669"/>
    <property type="project" value="UniProtKB-KW"/>
</dbReference>
<evidence type="ECO:0000313" key="9">
    <source>
        <dbReference type="Proteomes" id="UP000233551"/>
    </source>
</evidence>
<feature type="domain" description="Reverse transcriptase RNase H-like" evidence="7">
    <location>
        <begin position="1"/>
        <end position="59"/>
    </location>
</feature>
<evidence type="ECO:0000256" key="4">
    <source>
        <dbReference type="ARBA" id="ARBA00022759"/>
    </source>
</evidence>
<dbReference type="EMBL" id="PGOL01001592">
    <property type="protein sequence ID" value="PKI56587.1"/>
    <property type="molecule type" value="Genomic_DNA"/>
</dbReference>
<keyword evidence="1" id="KW-0808">Transferase</keyword>
<dbReference type="AlphaFoldDB" id="A0A2I0JK18"/>
<accession>A0A2I0JK18</accession>
<evidence type="ECO:0000256" key="2">
    <source>
        <dbReference type="ARBA" id="ARBA00022695"/>
    </source>
</evidence>
<evidence type="ECO:0000256" key="5">
    <source>
        <dbReference type="ARBA" id="ARBA00022801"/>
    </source>
</evidence>
<proteinExistence type="predicted"/>
<evidence type="ECO:0000259" key="7">
    <source>
        <dbReference type="Pfam" id="PF17917"/>
    </source>
</evidence>
<keyword evidence="6" id="KW-0695">RNA-directed DNA polymerase</keyword>
<keyword evidence="2" id="KW-0548">Nucleotidyltransferase</keyword>